<dbReference type="Proteomes" id="UP000435177">
    <property type="component" value="Unassembled WGS sequence"/>
</dbReference>
<organism evidence="10 11">
    <name type="scientific">Paenibacillus campinasensis</name>
    <dbReference type="NCBI Taxonomy" id="66347"/>
    <lineage>
        <taxon>Bacteria</taxon>
        <taxon>Bacillati</taxon>
        <taxon>Bacillota</taxon>
        <taxon>Bacilli</taxon>
        <taxon>Bacillales</taxon>
        <taxon>Paenibacillaceae</taxon>
        <taxon>Paenibacillus</taxon>
    </lineage>
</organism>
<evidence type="ECO:0000256" key="1">
    <source>
        <dbReference type="ARBA" id="ARBA00004651"/>
    </source>
</evidence>
<dbReference type="SUPFAM" id="SSF161098">
    <property type="entry name" value="MetI-like"/>
    <property type="match status" value="1"/>
</dbReference>
<gene>
    <name evidence="10" type="ORF">CHH67_10060</name>
    <name evidence="9" type="ORF">GNP94_21060</name>
</gene>
<dbReference type="GO" id="GO:0055085">
    <property type="term" value="P:transmembrane transport"/>
    <property type="evidence" value="ECO:0007669"/>
    <property type="project" value="InterPro"/>
</dbReference>
<keyword evidence="5 7" id="KW-1133">Transmembrane helix</keyword>
<dbReference type="EMBL" id="NPBY01000030">
    <property type="protein sequence ID" value="PAD77337.1"/>
    <property type="molecule type" value="Genomic_DNA"/>
</dbReference>
<dbReference type="InterPro" id="IPR000515">
    <property type="entry name" value="MetI-like"/>
</dbReference>
<evidence type="ECO:0000313" key="10">
    <source>
        <dbReference type="EMBL" id="PAD77337.1"/>
    </source>
</evidence>
<dbReference type="PROSITE" id="PS50928">
    <property type="entry name" value="ABC_TM1"/>
    <property type="match status" value="1"/>
</dbReference>
<reference evidence="10 11" key="1">
    <citation type="submission" date="2017-07" db="EMBL/GenBank/DDBJ databases">
        <title>Isolation and whole genome analysis of endospore-forming bacteria from heroin.</title>
        <authorList>
            <person name="Kalinowski J."/>
            <person name="Ahrens B."/>
            <person name="Al-Dilaimi A."/>
            <person name="Winkler A."/>
            <person name="Wibberg D."/>
            <person name="Schleenbecker U."/>
            <person name="Ruckert C."/>
            <person name="Wolfel R."/>
            <person name="Grass G."/>
        </authorList>
    </citation>
    <scope>NUCLEOTIDE SEQUENCE [LARGE SCALE GENOMIC DNA]</scope>
    <source>
        <strain evidence="10 11">7537-G1</strain>
    </source>
</reference>
<keyword evidence="3" id="KW-1003">Cell membrane</keyword>
<keyword evidence="12" id="KW-1185">Reference proteome</keyword>
<evidence type="ECO:0000256" key="6">
    <source>
        <dbReference type="ARBA" id="ARBA00023136"/>
    </source>
</evidence>
<comment type="subcellular location">
    <subcellularLocation>
        <location evidence="1 7">Cell membrane</location>
        <topology evidence="1 7">Multi-pass membrane protein</topology>
    </subcellularLocation>
</comment>
<evidence type="ECO:0000256" key="3">
    <source>
        <dbReference type="ARBA" id="ARBA00022475"/>
    </source>
</evidence>
<feature type="transmembrane region" description="Helical" evidence="7">
    <location>
        <begin position="152"/>
        <end position="177"/>
    </location>
</feature>
<dbReference type="OrthoDB" id="2551456at2"/>
<feature type="transmembrane region" description="Helical" evidence="7">
    <location>
        <begin position="85"/>
        <end position="106"/>
    </location>
</feature>
<dbReference type="InterPro" id="IPR035906">
    <property type="entry name" value="MetI-like_sf"/>
</dbReference>
<accession>A0A268EW35</accession>
<dbReference type="Proteomes" id="UP000215596">
    <property type="component" value="Unassembled WGS sequence"/>
</dbReference>
<dbReference type="RefSeq" id="WP_095265036.1">
    <property type="nucleotide sequence ID" value="NZ_NPBY01000030.1"/>
</dbReference>
<feature type="transmembrane region" description="Helical" evidence="7">
    <location>
        <begin position="214"/>
        <end position="234"/>
    </location>
</feature>
<evidence type="ECO:0000256" key="2">
    <source>
        <dbReference type="ARBA" id="ARBA00022448"/>
    </source>
</evidence>
<feature type="domain" description="ABC transmembrane type-1" evidence="8">
    <location>
        <begin position="86"/>
        <end position="292"/>
    </location>
</feature>
<feature type="transmembrane region" description="Helical" evidence="7">
    <location>
        <begin position="7"/>
        <end position="27"/>
    </location>
</feature>
<comment type="caution">
    <text evidence="10">The sequence shown here is derived from an EMBL/GenBank/DDBJ whole genome shotgun (WGS) entry which is preliminary data.</text>
</comment>
<keyword evidence="2 7" id="KW-0813">Transport</keyword>
<dbReference type="EMBL" id="WOAA01000027">
    <property type="protein sequence ID" value="MUG68468.1"/>
    <property type="molecule type" value="Genomic_DNA"/>
</dbReference>
<sequence length="302" mass="34040">MSLKSQMLKSTLISVFAFMLVVLIVLIPRDLNMRIEGYIVVADPAFKWSQFTENVYQFFSNAIASGSLGPSRYQGQSAEAAAFEAVGMSLLVIVSALFLGLVFGVLKGVADYKLSKTKFSVFGNWTTWLFQSMPDFFLMLVIQWYLVKHVPFIRYFAVEGWEAFVIPALLVSIYPVVYIARITSSSLAAQEGKLYIMLAKAKGLRDRVIVFKHMLLNGIGLILTHLPGLLVYILSNLFIVELYRNYPGASWRLVQALDFNAYTGTGPGYEPGIIIYICFSFMVLFLLVQWISHMARRFLGPQ</sequence>
<protein>
    <submittedName>
        <fullName evidence="9 10">ABC transporter permease</fullName>
    </submittedName>
</protein>
<proteinExistence type="inferred from homology"/>
<comment type="similarity">
    <text evidence="7">Belongs to the binding-protein-dependent transport system permease family.</text>
</comment>
<evidence type="ECO:0000256" key="4">
    <source>
        <dbReference type="ARBA" id="ARBA00022692"/>
    </source>
</evidence>
<dbReference type="Pfam" id="PF00528">
    <property type="entry name" value="BPD_transp_1"/>
    <property type="match status" value="1"/>
</dbReference>
<dbReference type="PANTHER" id="PTHR30465:SF0">
    <property type="entry name" value="OLIGOPEPTIDE TRANSPORT SYSTEM PERMEASE PROTEIN APPB"/>
    <property type="match status" value="1"/>
</dbReference>
<reference evidence="9 12" key="2">
    <citation type="submission" date="2019-11" db="EMBL/GenBank/DDBJ databases">
        <title>Draft genome sequences of five Paenibacillus species of dairy origin.</title>
        <authorList>
            <person name="Olajide A.M."/>
            <person name="Chen S."/>
            <person name="Lapointe G."/>
        </authorList>
    </citation>
    <scope>NUCLEOTIDE SEQUENCE [LARGE SCALE GENOMIC DNA]</scope>
    <source>
        <strain evidence="9 12">3CS1</strain>
    </source>
</reference>
<evidence type="ECO:0000259" key="8">
    <source>
        <dbReference type="PROSITE" id="PS50928"/>
    </source>
</evidence>
<feature type="transmembrane region" description="Helical" evidence="7">
    <location>
        <begin position="127"/>
        <end position="146"/>
    </location>
</feature>
<evidence type="ECO:0000313" key="9">
    <source>
        <dbReference type="EMBL" id="MUG68468.1"/>
    </source>
</evidence>
<evidence type="ECO:0000256" key="5">
    <source>
        <dbReference type="ARBA" id="ARBA00022989"/>
    </source>
</evidence>
<keyword evidence="4 7" id="KW-0812">Transmembrane</keyword>
<dbReference type="AlphaFoldDB" id="A0A268EW35"/>
<evidence type="ECO:0000313" key="11">
    <source>
        <dbReference type="Proteomes" id="UP000215596"/>
    </source>
</evidence>
<keyword evidence="6 7" id="KW-0472">Membrane</keyword>
<dbReference type="GO" id="GO:0005886">
    <property type="term" value="C:plasma membrane"/>
    <property type="evidence" value="ECO:0007669"/>
    <property type="project" value="UniProtKB-SubCell"/>
</dbReference>
<evidence type="ECO:0000256" key="7">
    <source>
        <dbReference type="RuleBase" id="RU363032"/>
    </source>
</evidence>
<evidence type="ECO:0000313" key="12">
    <source>
        <dbReference type="Proteomes" id="UP000435177"/>
    </source>
</evidence>
<feature type="transmembrane region" description="Helical" evidence="7">
    <location>
        <begin position="273"/>
        <end position="292"/>
    </location>
</feature>
<name>A0A268EW35_9BACL</name>
<dbReference type="PANTHER" id="PTHR30465">
    <property type="entry name" value="INNER MEMBRANE ABC TRANSPORTER"/>
    <property type="match status" value="1"/>
</dbReference>